<dbReference type="InterPro" id="IPR017853">
    <property type="entry name" value="GH"/>
</dbReference>
<proteinExistence type="predicted"/>
<gene>
    <name evidence="1" type="ORF">A8990_10792</name>
</gene>
<organism evidence="1 2">
    <name type="scientific">Paenibacillus taihuensis</name>
    <dbReference type="NCBI Taxonomy" id="1156355"/>
    <lineage>
        <taxon>Bacteria</taxon>
        <taxon>Bacillati</taxon>
        <taxon>Bacillota</taxon>
        <taxon>Bacilli</taxon>
        <taxon>Bacillales</taxon>
        <taxon>Paenibacillaceae</taxon>
        <taxon>Paenibacillus</taxon>
    </lineage>
</organism>
<evidence type="ECO:0000313" key="2">
    <source>
        <dbReference type="Proteomes" id="UP000256304"/>
    </source>
</evidence>
<dbReference type="EMBL" id="QTTN01000007">
    <property type="protein sequence ID" value="REE88996.1"/>
    <property type="molecule type" value="Genomic_DNA"/>
</dbReference>
<accession>A0A3D9S746</accession>
<dbReference type="SUPFAM" id="SSF51445">
    <property type="entry name" value="(Trans)glycosidases"/>
    <property type="match status" value="1"/>
</dbReference>
<reference evidence="1 2" key="1">
    <citation type="submission" date="2018-08" db="EMBL/GenBank/DDBJ databases">
        <title>Genomic Encyclopedia of Type Strains, Phase III (KMG-III): the genomes of soil and plant-associated and newly described type strains.</title>
        <authorList>
            <person name="Whitman W."/>
        </authorList>
    </citation>
    <scope>NUCLEOTIDE SEQUENCE [LARGE SCALE GENOMIC DNA]</scope>
    <source>
        <strain evidence="1 2">CGMCC 1.10966</strain>
    </source>
</reference>
<dbReference type="Proteomes" id="UP000256304">
    <property type="component" value="Unassembled WGS sequence"/>
</dbReference>
<dbReference type="AlphaFoldDB" id="A0A3D9S746"/>
<protein>
    <submittedName>
        <fullName evidence="1">Uncharacterized protein</fullName>
    </submittedName>
</protein>
<dbReference type="Gene3D" id="3.20.20.80">
    <property type="entry name" value="Glycosidases"/>
    <property type="match status" value="1"/>
</dbReference>
<sequence length="327" mass="36862">MSMRTGLTFGIYPLSAAGTPTGLATGPEDVYAKVRQAVDDLRGEQEQLVPRNYFVYAGPASEKGNFARGDALQGHGLMGDLVIGSMQESGFHMEEWLDFVRKVIERYGTSMRSLQITNEPNLSFMEGARPYTQQALIRGVLAAKEEANKLQLQLPIGFGSVPDGPVAVPNFWDSLGEQGGDTFINCLDFVGHNFYIDVFDEEPLEIEEISEAVERTLTKLREEDMMKAGIPRNVAIRVTENGWPTGRNPFTQLVRTEERQTMILEALIRKVYELRDQLNISHYALFGLRDADSNQEDLFHHFGIMRDDYTPKPAYAKFKELVQELSR</sequence>
<comment type="caution">
    <text evidence="1">The sequence shown here is derived from an EMBL/GenBank/DDBJ whole genome shotgun (WGS) entry which is preliminary data.</text>
</comment>
<name>A0A3D9S746_9BACL</name>
<keyword evidence="2" id="KW-1185">Reference proteome</keyword>
<evidence type="ECO:0000313" key="1">
    <source>
        <dbReference type="EMBL" id="REE88996.1"/>
    </source>
</evidence>